<dbReference type="NCBIfam" id="TIGR01901">
    <property type="entry name" value="adhes_NPXG"/>
    <property type="match status" value="1"/>
</dbReference>
<feature type="region of interest" description="Disordered" evidence="4">
    <location>
        <begin position="1"/>
        <end position="40"/>
    </location>
</feature>
<comment type="subcellular location">
    <subcellularLocation>
        <location evidence="1">Secreted</location>
    </subcellularLocation>
</comment>
<reference evidence="6" key="2">
    <citation type="submission" date="2009-09" db="EMBL/GenBank/DDBJ databases">
        <title>Complete sequence of chromosome of Candidatus Accumulibacter phosphatis clade IIA str. UW-1.</title>
        <authorList>
            <consortium name="US DOE Joint Genome Institute"/>
            <person name="Martin H.G."/>
            <person name="Ivanova N."/>
            <person name="Kunin V."/>
            <person name="Warnecke F."/>
            <person name="Barry K."/>
            <person name="He S."/>
            <person name="Salamov A."/>
            <person name="Szeto E."/>
            <person name="Dalin E."/>
            <person name="Pangilinan J.L."/>
            <person name="Lapidus A."/>
            <person name="Lowry S."/>
            <person name="Kyrpides N.C."/>
            <person name="McMahon K.D."/>
            <person name="Hugenholtz P."/>
        </authorList>
    </citation>
    <scope>NUCLEOTIDE SEQUENCE [LARGE SCALE GENOMIC DNA]</scope>
    <source>
        <strain evidence="6">UW-1</strain>
    </source>
</reference>
<sequence length="1349" mass="137016">MNLTHPAAVSTNLALPTPDPAHARHAHRHTHPTDGSGPAHGLAQQSLLLAAIGLLSLPAASVLAATALPTGGVVTAGSATISQTGSSMRIDQTSAKAVIDWRSFNVGSDAAVRFQQPSASAIVLNRVGADGGRSVIDGRLSANGQVWLLNPGGVLFGPTARVDVGGLLAASLRLGNDDFMSGNYRFTKESSGSIVNQGTLTAADGGYIALLAPEVRNEGIIAARLGTVALASGEELRVDFSGDRLIEIRVDRADVAGLIDNRNLVAADGGWVLMSTDAAGRLANGAINNSGIVRATTLSEHQGVIKLLGGAVKVAGTLDASAPSGGDGGFIETSGHSVKVDSSTRVTTAAAYGKTGNWLIDPNDYTISSVPSGGDITGPALSSLLATTSVTIQTATMGTPGGAGDIFVDDPVSWSSGNALTLVAERNITIIGNVTGTGLNSRFAATAPGTLNVFANVTGTGPGGGGGDAVRYQANNLVLSGTTTAIAGTLSIQPNDPGRSIRIEATPSAGVLSLTPTQFATLRADADRAIVLFTQNGDISVGAALAGSQIHAGYLALSTPGGNITIDAPITGGPGLLGIGLEALAGVRINSAVSTPGVFKIDTAGTLTVSSTGRVNAADVEYHANDLDLTGTTTSSAASIGIRAFDSTRAIRIESSPSAGVLSLSPAEIATLHAPAAHNIVIGWSGGGPLTVAADLDASHIDAGDLHLGGSSVVVNAPITFGSGASGLLFDTGSGGVQINAPISLTNADGLLSFQLSSGGQVRQSAAAPITARQLVATGSGEIILVDAVGGNRIGTVAADLGSGSVGDFALINDSSTGITVGSVDGVNGITAVNILLYTGGNMTLNAPIVAVDRGYGFGLGPVYTVDPLCTGTCVQPHIDLRAGGSFTNNVGASALTLPAGSFWSLITDKPSTTYLNGLSGYVVSFDGASIQGDILLSANRVFYTSGGGDSSLVGQVKSAIVTTDTRVNEQSSANPPTNGLVSAAIAPPGGLGSGGAAMSNFPSGSATSQASSTGTLASATTKTPPPPPELIVDASTTMPRLAGVLKLGDLQAISRQVHAARSQLFADALAVLAKNPGAADIPDCIDGRSELCIATPLRAADDGYQPAVRRKVALLIGNNAYRSPIPELETPINDANAIAAQLRDRLGYETRVVDNADRQELVKALNDLIRNTARNDSVLVMYSGHGYLDEATHTGYWLPTDADVQTPYQWISNQTIARALRNIPAKQVMLVSDSCYSGSLTREGKVTDSVRVSREQTLTRRSVLAFSSGGEEPVSDEGYDDHSIFAWNLIRSLEQMKEETSGQQLHAAIKAAVASEFPQVPQYGIVVSAGHAEGGEYLLTPGRAGEKP</sequence>
<dbReference type="PANTHER" id="PTHR12338">
    <property type="entry name" value="AUTOTRANSPORTER"/>
    <property type="match status" value="1"/>
</dbReference>
<dbReference type="OrthoDB" id="218680at2"/>
<dbReference type="PROSITE" id="PS50208">
    <property type="entry name" value="CASPASE_P20"/>
    <property type="match status" value="1"/>
</dbReference>
<evidence type="ECO:0000256" key="2">
    <source>
        <dbReference type="ARBA" id="ARBA00022525"/>
    </source>
</evidence>
<evidence type="ECO:0000256" key="4">
    <source>
        <dbReference type="SAM" id="MobiDB-lite"/>
    </source>
</evidence>
<organism evidence="6">
    <name type="scientific">Accumulibacter regalis</name>
    <dbReference type="NCBI Taxonomy" id="522306"/>
    <lineage>
        <taxon>Bacteria</taxon>
        <taxon>Pseudomonadati</taxon>
        <taxon>Pseudomonadota</taxon>
        <taxon>Betaproteobacteria</taxon>
        <taxon>Candidatus Accumulibacter</taxon>
    </lineage>
</organism>
<dbReference type="eggNOG" id="COG4249">
    <property type="taxonomic scope" value="Bacteria"/>
</dbReference>
<evidence type="ECO:0000256" key="3">
    <source>
        <dbReference type="ARBA" id="ARBA00022729"/>
    </source>
</evidence>
<feature type="domain" description="Caspase family p20" evidence="5">
    <location>
        <begin position="1110"/>
        <end position="1240"/>
    </location>
</feature>
<dbReference type="KEGG" id="app:CAP2UW1_1133"/>
<dbReference type="InterPro" id="IPR001309">
    <property type="entry name" value="Pept_C14_p20"/>
</dbReference>
<dbReference type="Pfam" id="PF00656">
    <property type="entry name" value="Peptidase_C14"/>
    <property type="match status" value="1"/>
</dbReference>
<dbReference type="Gene3D" id="3.40.50.1460">
    <property type="match status" value="1"/>
</dbReference>
<protein>
    <submittedName>
        <fullName evidence="6">Filamentous hemagglutinin family outer membrane protein</fullName>
    </submittedName>
</protein>
<dbReference type="EMBL" id="CP001715">
    <property type="protein sequence ID" value="ACV34464.1"/>
    <property type="molecule type" value="Genomic_DNA"/>
</dbReference>
<dbReference type="InterPro" id="IPR008638">
    <property type="entry name" value="FhaB/CdiA-like_TPS"/>
</dbReference>
<dbReference type="SUPFAM" id="SSF51126">
    <property type="entry name" value="Pectin lyase-like"/>
    <property type="match status" value="1"/>
</dbReference>
<dbReference type="eggNOG" id="COG3210">
    <property type="taxonomic scope" value="Bacteria"/>
</dbReference>
<evidence type="ECO:0000259" key="5">
    <source>
        <dbReference type="PROSITE" id="PS50208"/>
    </source>
</evidence>
<feature type="compositionally biased region" description="Low complexity" evidence="4">
    <location>
        <begin position="1004"/>
        <end position="1023"/>
    </location>
</feature>
<dbReference type="InterPro" id="IPR011050">
    <property type="entry name" value="Pectin_lyase_fold/virulence"/>
</dbReference>
<evidence type="ECO:0000313" key="6">
    <source>
        <dbReference type="EMBL" id="ACV34464.1"/>
    </source>
</evidence>
<dbReference type="SMART" id="SM00912">
    <property type="entry name" value="Haemagg_act"/>
    <property type="match status" value="1"/>
</dbReference>
<proteinExistence type="predicted"/>
<evidence type="ECO:0000256" key="1">
    <source>
        <dbReference type="ARBA" id="ARBA00004613"/>
    </source>
</evidence>
<dbReference type="InterPro" id="IPR011600">
    <property type="entry name" value="Pept_C14_caspase"/>
</dbReference>
<keyword evidence="2" id="KW-0964">Secreted</keyword>
<reference evidence="6" key="1">
    <citation type="submission" date="2009-08" db="EMBL/GenBank/DDBJ databases">
        <authorList>
            <consortium name="US DOE Joint Genome Institute"/>
            <person name="Lucas S."/>
            <person name="Copeland A."/>
            <person name="Lapidus A."/>
            <person name="Glavina del Rio T."/>
            <person name="Dalin E."/>
            <person name="Tice H."/>
            <person name="Bruce D."/>
            <person name="Barry K."/>
            <person name="Pitluck S."/>
            <person name="Lowry S."/>
            <person name="Larimer F."/>
            <person name="Land M."/>
            <person name="Hauser L."/>
            <person name="Kyrpides N."/>
            <person name="Ivanova N."/>
            <person name="McMahon K.D."/>
            <person name="Hugenholtz P."/>
        </authorList>
    </citation>
    <scope>NUCLEOTIDE SEQUENCE</scope>
    <source>
        <strain evidence="6">UW-1</strain>
    </source>
</reference>
<dbReference type="SUPFAM" id="SSF52129">
    <property type="entry name" value="Caspase-like"/>
    <property type="match status" value="1"/>
</dbReference>
<feature type="region of interest" description="Disordered" evidence="4">
    <location>
        <begin position="997"/>
        <end position="1031"/>
    </location>
</feature>
<dbReference type="GO" id="GO:0006508">
    <property type="term" value="P:proteolysis"/>
    <property type="evidence" value="ECO:0007669"/>
    <property type="project" value="InterPro"/>
</dbReference>
<dbReference type="GO" id="GO:0004197">
    <property type="term" value="F:cysteine-type endopeptidase activity"/>
    <property type="evidence" value="ECO:0007669"/>
    <property type="project" value="InterPro"/>
</dbReference>
<dbReference type="PANTHER" id="PTHR12338:SF8">
    <property type="entry name" value="HEME_HEMOPEXIN-BINDING PROTEIN"/>
    <property type="match status" value="1"/>
</dbReference>
<accession>C7RQW6</accession>
<dbReference type="GO" id="GO:0005576">
    <property type="term" value="C:extracellular region"/>
    <property type="evidence" value="ECO:0007669"/>
    <property type="project" value="UniProtKB-SubCell"/>
</dbReference>
<keyword evidence="3" id="KW-0732">Signal</keyword>
<gene>
    <name evidence="6" type="ordered locus">CAP2UW1_1133</name>
</gene>
<dbReference type="Gene3D" id="2.160.20.10">
    <property type="entry name" value="Single-stranded right-handed beta-helix, Pectin lyase-like"/>
    <property type="match status" value="1"/>
</dbReference>
<name>C7RQW6_ACCRE</name>
<dbReference type="Pfam" id="PF05860">
    <property type="entry name" value="TPS"/>
    <property type="match status" value="1"/>
</dbReference>
<dbReference type="HOGENOM" id="CLU_257784_0_0_4"/>
<dbReference type="InterPro" id="IPR012334">
    <property type="entry name" value="Pectin_lyas_fold"/>
</dbReference>
<dbReference type="InterPro" id="IPR029030">
    <property type="entry name" value="Caspase-like_dom_sf"/>
</dbReference>
<dbReference type="InterPro" id="IPR050909">
    <property type="entry name" value="Bact_Autotransporter_VF"/>
</dbReference>
<feature type="compositionally biased region" description="Polar residues" evidence="4">
    <location>
        <begin position="1"/>
        <end position="14"/>
    </location>
</feature>